<dbReference type="Proteomes" id="UP000887580">
    <property type="component" value="Unplaced"/>
</dbReference>
<evidence type="ECO:0000313" key="1">
    <source>
        <dbReference type="Proteomes" id="UP000887580"/>
    </source>
</evidence>
<dbReference type="WBParaSite" id="PS1159_v2.g18561.t1">
    <property type="protein sequence ID" value="PS1159_v2.g18561.t1"/>
    <property type="gene ID" value="PS1159_v2.g18561"/>
</dbReference>
<proteinExistence type="predicted"/>
<protein>
    <submittedName>
        <fullName evidence="2">HTH cro/C1-type domain-containing protein</fullName>
    </submittedName>
</protein>
<sequence length="101" mass="11635">MLSNIRKSITEKILRSKVQQNLKWSEIAEKIGRSKEWTATACLGDACFDKNEAEKIGKLFNLNEEDIKWLQVVPNRNITADAELAKDPVMSRLKEVKYKLN</sequence>
<accession>A0AC35FN00</accession>
<evidence type="ECO:0000313" key="2">
    <source>
        <dbReference type="WBParaSite" id="PS1159_v2.g18561.t1"/>
    </source>
</evidence>
<reference evidence="2" key="1">
    <citation type="submission" date="2022-11" db="UniProtKB">
        <authorList>
            <consortium name="WormBaseParasite"/>
        </authorList>
    </citation>
    <scope>IDENTIFICATION</scope>
</reference>
<organism evidence="1 2">
    <name type="scientific">Panagrolaimus sp. PS1159</name>
    <dbReference type="NCBI Taxonomy" id="55785"/>
    <lineage>
        <taxon>Eukaryota</taxon>
        <taxon>Metazoa</taxon>
        <taxon>Ecdysozoa</taxon>
        <taxon>Nematoda</taxon>
        <taxon>Chromadorea</taxon>
        <taxon>Rhabditida</taxon>
        <taxon>Tylenchina</taxon>
        <taxon>Panagrolaimomorpha</taxon>
        <taxon>Panagrolaimoidea</taxon>
        <taxon>Panagrolaimidae</taxon>
        <taxon>Panagrolaimus</taxon>
    </lineage>
</organism>
<name>A0AC35FN00_9BILA</name>